<sequence>MEDDLEQFLICREVPKDDITRMKRDKVDKAVLRIMTDEQMSKYITSYGDRVAVLSFCEQTQCHSTNKETLSQRIKCKIGARKMKSKTRGSVSGTPDEPQSTMARQKNMAAEKMSRKVEIGWLHFGSDGYSQVRTNSGGGTRHATLAKTTTVARMMELGKELFFPDGRSTTGPAEDFTFGICDFKKNKIPLDSTIGQMYEQAKLKLLRFYICTKEGASTDHSSEEKGLLEDEEDGCHSGDAITDLQALSNSSDSDGGTQMQTREGQYLRRRRHKAHVQHVPLSQPQQTLPWERRQGQHRSELGLPEPPSEEADTLVWDSDHDGVVVVHFNHVEGDDVIQIAEVSGAPAQVTQLLAPSGDGLTGLDEQLFIREGSAQTAQFFQLDSELNLPSDSSSQVSSTTPSSIAGNPQTTRRASVCRIKVVDDLLAVFTDSSIMNVTLKMGFVNEEAVDDAGVSREVYTAFWEHVLEQCEVEMERVPRLRPDFSEAEWQAVGRIWVKGFLDHGGMPVKLSLAFILACISGMDNVDAETLMSSFLNDLPPIERSAVEKALQGTMEESDQEDLMDLFTQMGSHSLPPQNGMKSAIEMMAHKATLQEPKYVVDCFSTPVSHVKLKLPDKDSVLNLYELKKPTGKRVMQLFETAKVVLSQREQEPLTISSVV</sequence>
<feature type="region of interest" description="Disordered" evidence="1">
    <location>
        <begin position="390"/>
        <end position="409"/>
    </location>
</feature>
<feature type="compositionally biased region" description="Basic residues" evidence="1">
    <location>
        <begin position="267"/>
        <end position="276"/>
    </location>
</feature>
<feature type="compositionally biased region" description="Polar residues" evidence="1">
    <location>
        <begin position="88"/>
        <end position="102"/>
    </location>
</feature>
<dbReference type="EMBL" id="HAEE01009324">
    <property type="protein sequence ID" value="SBR29374.1"/>
    <property type="molecule type" value="Transcribed_RNA"/>
</dbReference>
<proteinExistence type="predicted"/>
<dbReference type="EMBL" id="HAED01008882">
    <property type="protein sequence ID" value="SBQ95094.1"/>
    <property type="molecule type" value="Transcribed_RNA"/>
</dbReference>
<feature type="compositionally biased region" description="Basic and acidic residues" evidence="1">
    <location>
        <begin position="290"/>
        <end position="300"/>
    </location>
</feature>
<reference evidence="2" key="2">
    <citation type="submission" date="2016-06" db="EMBL/GenBank/DDBJ databases">
        <title>The genome of a short-lived fish provides insights into sex chromosome evolution and the genetic control of aging.</title>
        <authorList>
            <person name="Reichwald K."/>
            <person name="Felder M."/>
            <person name="Petzold A."/>
            <person name="Koch P."/>
            <person name="Groth M."/>
            <person name="Platzer M."/>
        </authorList>
    </citation>
    <scope>NUCLEOTIDE SEQUENCE</scope>
    <source>
        <tissue evidence="2">Brain</tissue>
    </source>
</reference>
<reference evidence="2" key="1">
    <citation type="submission" date="2016-05" db="EMBL/GenBank/DDBJ databases">
        <authorList>
            <person name="Lavstsen T."/>
            <person name="Jespersen J.S."/>
        </authorList>
    </citation>
    <scope>NUCLEOTIDE SEQUENCE</scope>
    <source>
        <tissue evidence="2">Brain</tissue>
    </source>
</reference>
<dbReference type="AlphaFoldDB" id="A0A1A8IDW0"/>
<accession>A0A1A8IDW0</accession>
<protein>
    <submittedName>
        <fullName evidence="2">Si:ch73-30l9.1</fullName>
    </submittedName>
</protein>
<evidence type="ECO:0000313" key="2">
    <source>
        <dbReference type="EMBL" id="SBQ95094.1"/>
    </source>
</evidence>
<feature type="region of interest" description="Disordered" evidence="1">
    <location>
        <begin position="265"/>
        <end position="312"/>
    </location>
</feature>
<organism evidence="2">
    <name type="scientific">Nothobranchius kuhntae</name>
    <name type="common">Beira killifish</name>
    <dbReference type="NCBI Taxonomy" id="321403"/>
    <lineage>
        <taxon>Eukaryota</taxon>
        <taxon>Metazoa</taxon>
        <taxon>Chordata</taxon>
        <taxon>Craniata</taxon>
        <taxon>Vertebrata</taxon>
        <taxon>Euteleostomi</taxon>
        <taxon>Actinopterygii</taxon>
        <taxon>Neopterygii</taxon>
        <taxon>Teleostei</taxon>
        <taxon>Neoteleostei</taxon>
        <taxon>Acanthomorphata</taxon>
        <taxon>Ovalentaria</taxon>
        <taxon>Atherinomorphae</taxon>
        <taxon>Cyprinodontiformes</taxon>
        <taxon>Nothobranchiidae</taxon>
        <taxon>Nothobranchius</taxon>
    </lineage>
</organism>
<evidence type="ECO:0000256" key="1">
    <source>
        <dbReference type="SAM" id="MobiDB-lite"/>
    </source>
</evidence>
<gene>
    <name evidence="2" type="primary">SI:CH73-30L9.1</name>
</gene>
<feature type="compositionally biased region" description="Low complexity" evidence="1">
    <location>
        <begin position="390"/>
        <end position="403"/>
    </location>
</feature>
<feature type="region of interest" description="Disordered" evidence="1">
    <location>
        <begin position="81"/>
        <end position="102"/>
    </location>
</feature>
<name>A0A1A8IDW0_NOTKU</name>